<sequence>ECSLLGLLGSQVSSLSSFRSFLHKGGDVFVDNYLEEKEMRAPAAQLLFVSYLVELTRPKGHEIGAVGDYFWLQKPWLKKKKELEGVLAAGNNTAQVVSSVLNRRFTPTVSSAHRAQDLKGASSSMHGAATAPSSQTVPWQVSGHDTLPILHAAASSQQCTADLSRCTSPVLQEDANISLWDMEPNEDSLVSLEASLRAAEPGGGGTERSGADHRPPSRRPSSELPCMQASLHDAEPGGSGTERRGANYRFPSRSPSSEASLRAAEPGGSGTERSGADHRSPSRIPISEASLRDAEPGGSGNERRGADYRFPGRSPSSESFLRDAEPGGSGTERRGADYRFPSRSPSSERCRAGPLWNRTERSPSCPRRGAQALSLAPFMLPSRAAVKPNGEPTTTGSPSRSQSYEHPHTPLPSRTAVEPTERSRPPVPNEEPQL</sequence>
<protein>
    <submittedName>
        <fullName evidence="2">Uncharacterized protein</fullName>
    </submittedName>
</protein>
<gene>
    <name evidence="2" type="ORF">Agub_g2264</name>
</gene>
<dbReference type="Proteomes" id="UP001054857">
    <property type="component" value="Unassembled WGS sequence"/>
</dbReference>
<feature type="region of interest" description="Disordered" evidence="1">
    <location>
        <begin position="198"/>
        <end position="434"/>
    </location>
</feature>
<feature type="compositionally biased region" description="Polar residues" evidence="1">
    <location>
        <begin position="391"/>
        <end position="402"/>
    </location>
</feature>
<feature type="compositionally biased region" description="Basic and acidic residues" evidence="1">
    <location>
        <begin position="290"/>
        <end position="307"/>
    </location>
</feature>
<proteinExistence type="predicted"/>
<feature type="compositionally biased region" description="Basic and acidic residues" evidence="1">
    <location>
        <begin position="320"/>
        <end position="337"/>
    </location>
</feature>
<evidence type="ECO:0000256" key="1">
    <source>
        <dbReference type="SAM" id="MobiDB-lite"/>
    </source>
</evidence>
<name>A0AAD3HI57_9CHLO</name>
<feature type="compositionally biased region" description="Pro residues" evidence="1">
    <location>
        <begin position="425"/>
        <end position="434"/>
    </location>
</feature>
<reference evidence="2 3" key="1">
    <citation type="journal article" date="2021" name="Sci. Rep.">
        <title>Genome sequencing of the multicellular alga Astrephomene provides insights into convergent evolution of germ-soma differentiation.</title>
        <authorList>
            <person name="Yamashita S."/>
            <person name="Yamamoto K."/>
            <person name="Matsuzaki R."/>
            <person name="Suzuki S."/>
            <person name="Yamaguchi H."/>
            <person name="Hirooka S."/>
            <person name="Minakuchi Y."/>
            <person name="Miyagishima S."/>
            <person name="Kawachi M."/>
            <person name="Toyoda A."/>
            <person name="Nozaki H."/>
        </authorList>
    </citation>
    <scope>NUCLEOTIDE SEQUENCE [LARGE SCALE GENOMIC DNA]</scope>
    <source>
        <strain evidence="2 3">NIES-4017</strain>
    </source>
</reference>
<feature type="region of interest" description="Disordered" evidence="1">
    <location>
        <begin position="117"/>
        <end position="137"/>
    </location>
</feature>
<feature type="compositionally biased region" description="Polar residues" evidence="1">
    <location>
        <begin position="121"/>
        <end position="137"/>
    </location>
</feature>
<accession>A0AAD3HI57</accession>
<evidence type="ECO:0000313" key="3">
    <source>
        <dbReference type="Proteomes" id="UP001054857"/>
    </source>
</evidence>
<dbReference type="EMBL" id="BMAR01000002">
    <property type="protein sequence ID" value="GFR41553.1"/>
    <property type="molecule type" value="Genomic_DNA"/>
</dbReference>
<keyword evidence="3" id="KW-1185">Reference proteome</keyword>
<comment type="caution">
    <text evidence="2">The sequence shown here is derived from an EMBL/GenBank/DDBJ whole genome shotgun (WGS) entry which is preliminary data.</text>
</comment>
<dbReference type="AlphaFoldDB" id="A0AAD3HI57"/>
<evidence type="ECO:0000313" key="2">
    <source>
        <dbReference type="EMBL" id="GFR41553.1"/>
    </source>
</evidence>
<feature type="non-terminal residue" evidence="2">
    <location>
        <position position="434"/>
    </location>
</feature>
<organism evidence="2 3">
    <name type="scientific">Astrephomene gubernaculifera</name>
    <dbReference type="NCBI Taxonomy" id="47775"/>
    <lineage>
        <taxon>Eukaryota</taxon>
        <taxon>Viridiplantae</taxon>
        <taxon>Chlorophyta</taxon>
        <taxon>core chlorophytes</taxon>
        <taxon>Chlorophyceae</taxon>
        <taxon>CS clade</taxon>
        <taxon>Chlamydomonadales</taxon>
        <taxon>Astrephomenaceae</taxon>
        <taxon>Astrephomene</taxon>
    </lineage>
</organism>